<sequence>MAFNQKNPQGSPNQPLQSRSETQGLEAAKAPEAVEKADLSSHPPMPGSLKKAPAAGIPSTPERTHSFCSSSMVTMAILSSQSGEGSSSHEEGDGTLEADSDPRNAPIDALDERAAWLVDFLLFKYEKKEPATKAEMLKIVNKLYQDHFTDILVKASERMEIIFGLEVKEVDPIQHHYAIVIKLGLTYDGMLHGVKGVPKTGILILLLGAIFMNGNRATEEEIWKILSVIKLYPGKKHYIFGDPRNLITKHFVEENYLIYHLMANSYPAQREYLWGPRAHAETTKMEVLKYLAKVHGSDPSSFTSLYEEALEEEQERCRAKTATTAIDNPGHC</sequence>
<dbReference type="KEGG" id="pdic:114505661"/>
<accession>A0A6J2MGN3</accession>
<feature type="domain" description="MAGE" evidence="2">
    <location>
        <begin position="110"/>
        <end position="309"/>
    </location>
</feature>
<evidence type="ECO:0000313" key="6">
    <source>
        <dbReference type="RefSeq" id="XP_028379247.1"/>
    </source>
</evidence>
<dbReference type="Proteomes" id="UP000664940">
    <property type="component" value="Unassembled WGS sequence"/>
</dbReference>
<dbReference type="Pfam" id="PF12440">
    <property type="entry name" value="MAGE_N"/>
    <property type="match status" value="1"/>
</dbReference>
<dbReference type="EMBL" id="JABVXQ010000009">
    <property type="protein sequence ID" value="KAF6090967.1"/>
    <property type="molecule type" value="Genomic_DNA"/>
</dbReference>
<feature type="compositionally biased region" description="Polar residues" evidence="1">
    <location>
        <begin position="1"/>
        <end position="23"/>
    </location>
</feature>
<feature type="region of interest" description="Disordered" evidence="1">
    <location>
        <begin position="1"/>
        <end position="66"/>
    </location>
</feature>
<dbReference type="Gene3D" id="1.10.10.1210">
    <property type="entry name" value="MAGE homology domain, winged helix WH2 motif"/>
    <property type="match status" value="1"/>
</dbReference>
<dbReference type="GO" id="GO:0000122">
    <property type="term" value="P:negative regulation of transcription by RNA polymerase II"/>
    <property type="evidence" value="ECO:0007669"/>
    <property type="project" value="TreeGrafter"/>
</dbReference>
<dbReference type="SMART" id="SM01392">
    <property type="entry name" value="MAGE_N"/>
    <property type="match status" value="1"/>
</dbReference>
<evidence type="ECO:0000259" key="2">
    <source>
        <dbReference type="PROSITE" id="PS50838"/>
    </source>
</evidence>
<dbReference type="InterPro" id="IPR021072">
    <property type="entry name" value="MAGE_N"/>
</dbReference>
<dbReference type="AlphaFoldDB" id="A0A6J2MGN3"/>
<evidence type="ECO:0000313" key="5">
    <source>
        <dbReference type="Proteomes" id="UP000664940"/>
    </source>
</evidence>
<dbReference type="GeneID" id="114505661"/>
<dbReference type="Pfam" id="PF01454">
    <property type="entry name" value="MAGE"/>
    <property type="match status" value="1"/>
</dbReference>
<reference evidence="3 5" key="1">
    <citation type="journal article" date="2020" name="Nature">
        <title>Six reference-quality genomes reveal evolution of bat adaptations.</title>
        <authorList>
            <person name="Jebb D."/>
            <person name="Huang Z."/>
            <person name="Pippel M."/>
            <person name="Hughes G.M."/>
            <person name="Lavrichenko K."/>
            <person name="Devanna P."/>
            <person name="Winkler S."/>
            <person name="Jermiin L.S."/>
            <person name="Skirmuntt E.C."/>
            <person name="Katzourakis A."/>
            <person name="Burkitt-Gray L."/>
            <person name="Ray D.A."/>
            <person name="Sullivan K.A.M."/>
            <person name="Roscito J.G."/>
            <person name="Kirilenko B.M."/>
            <person name="Davalos L.M."/>
            <person name="Corthals A.P."/>
            <person name="Power M.L."/>
            <person name="Jones G."/>
            <person name="Ransome R.D."/>
            <person name="Dechmann D.K.N."/>
            <person name="Locatelli A.G."/>
            <person name="Puechmaille S.J."/>
            <person name="Fedrigo O."/>
            <person name="Jarvis E.D."/>
            <person name="Hiller M."/>
            <person name="Vernes S.C."/>
            <person name="Myers E.W."/>
            <person name="Teeling E.C."/>
        </authorList>
    </citation>
    <scope>NUCLEOTIDE SEQUENCE [LARGE SCALE GENOMIC DNA]</scope>
    <source>
        <strain evidence="3">Bat1K_MPI-CBG_1</strain>
    </source>
</reference>
<feature type="region of interest" description="Disordered" evidence="1">
    <location>
        <begin position="79"/>
        <end position="105"/>
    </location>
</feature>
<gene>
    <name evidence="6" type="primary">LOC114505661</name>
    <name evidence="3" type="ORF">HJG60_012563</name>
</gene>
<dbReference type="InterPro" id="IPR002190">
    <property type="entry name" value="MHD_dom"/>
</dbReference>
<dbReference type="InterPro" id="IPR041898">
    <property type="entry name" value="MAGE_WH1"/>
</dbReference>
<evidence type="ECO:0000256" key="1">
    <source>
        <dbReference type="SAM" id="MobiDB-lite"/>
    </source>
</evidence>
<name>A0A6J2MGN3_9CHIR</name>
<organism evidence="4 6">
    <name type="scientific">Phyllostomus discolor</name>
    <name type="common">pale spear-nosed bat</name>
    <dbReference type="NCBI Taxonomy" id="89673"/>
    <lineage>
        <taxon>Eukaryota</taxon>
        <taxon>Metazoa</taxon>
        <taxon>Chordata</taxon>
        <taxon>Craniata</taxon>
        <taxon>Vertebrata</taxon>
        <taxon>Euteleostomi</taxon>
        <taxon>Mammalia</taxon>
        <taxon>Eutheria</taxon>
        <taxon>Laurasiatheria</taxon>
        <taxon>Chiroptera</taxon>
        <taxon>Yangochiroptera</taxon>
        <taxon>Phyllostomidae</taxon>
        <taxon>Phyllostominae</taxon>
        <taxon>Phyllostomus</taxon>
    </lineage>
</organism>
<dbReference type="PANTHER" id="PTHR11736">
    <property type="entry name" value="MELANOMA-ASSOCIATED ANTIGEN MAGE ANTIGEN"/>
    <property type="match status" value="1"/>
</dbReference>
<evidence type="ECO:0000313" key="3">
    <source>
        <dbReference type="EMBL" id="KAF6090967.1"/>
    </source>
</evidence>
<dbReference type="Proteomes" id="UP000504628">
    <property type="component" value="Chromosome X"/>
</dbReference>
<dbReference type="RefSeq" id="XP_028379247.1">
    <property type="nucleotide sequence ID" value="XM_028523446.2"/>
</dbReference>
<proteinExistence type="predicted"/>
<dbReference type="FunFam" id="1.10.10.1200:FF:000007">
    <property type="entry name" value="Melanoma-associated antigen C2"/>
    <property type="match status" value="1"/>
</dbReference>
<dbReference type="PANTHER" id="PTHR11736:SF145">
    <property type="entry name" value="MELANOMA-ASSOCIATED ANTIGEN B16"/>
    <property type="match status" value="1"/>
</dbReference>
<dbReference type="SMART" id="SM01373">
    <property type="entry name" value="MAGE"/>
    <property type="match status" value="1"/>
</dbReference>
<dbReference type="PROSITE" id="PS50838">
    <property type="entry name" value="MAGE"/>
    <property type="match status" value="1"/>
</dbReference>
<protein>
    <submittedName>
        <fullName evidence="6">Melanoma-associated antigen B16-like</fullName>
    </submittedName>
</protein>
<dbReference type="InterPro" id="IPR037445">
    <property type="entry name" value="MAGE"/>
</dbReference>
<reference evidence="6" key="2">
    <citation type="submission" date="2025-04" db="UniProtKB">
        <authorList>
            <consortium name="RefSeq"/>
        </authorList>
    </citation>
    <scope>IDENTIFICATION</scope>
    <source>
        <tissue evidence="6">Muscle</tissue>
    </source>
</reference>
<dbReference type="GO" id="GO:0005634">
    <property type="term" value="C:nucleus"/>
    <property type="evidence" value="ECO:0007669"/>
    <property type="project" value="TreeGrafter"/>
</dbReference>
<dbReference type="FunFam" id="1.10.10.1210:FF:000001">
    <property type="entry name" value="melanoma-associated antigen D1"/>
    <property type="match status" value="1"/>
</dbReference>
<dbReference type="InterPro" id="IPR041899">
    <property type="entry name" value="MAGE_WH2"/>
</dbReference>
<keyword evidence="4" id="KW-1185">Reference proteome</keyword>
<dbReference type="Gene3D" id="1.10.10.1200">
    <property type="entry name" value="MAGE homology domain, winged helix WH1 motif"/>
    <property type="match status" value="1"/>
</dbReference>
<dbReference type="OrthoDB" id="205198at2759"/>
<evidence type="ECO:0000313" key="4">
    <source>
        <dbReference type="Proteomes" id="UP000504628"/>
    </source>
</evidence>